<dbReference type="EC" id="2.7.7.65" evidence="2"/>
<evidence type="ECO:0000259" key="5">
    <source>
        <dbReference type="PROSITE" id="PS50887"/>
    </source>
</evidence>
<dbReference type="Proteomes" id="UP000273643">
    <property type="component" value="Unassembled WGS sequence"/>
</dbReference>
<dbReference type="GO" id="GO:0043709">
    <property type="term" value="P:cell adhesion involved in single-species biofilm formation"/>
    <property type="evidence" value="ECO:0007669"/>
    <property type="project" value="TreeGrafter"/>
</dbReference>
<evidence type="ECO:0000256" key="2">
    <source>
        <dbReference type="ARBA" id="ARBA00012528"/>
    </source>
</evidence>
<evidence type="ECO:0000256" key="4">
    <source>
        <dbReference type="SAM" id="MobiDB-lite"/>
    </source>
</evidence>
<proteinExistence type="predicted"/>
<dbReference type="InterPro" id="IPR050469">
    <property type="entry name" value="Diguanylate_Cyclase"/>
</dbReference>
<gene>
    <name evidence="6" type="ORF">EDC38_0943</name>
</gene>
<keyword evidence="7" id="KW-1185">Reference proteome</keyword>
<dbReference type="GO" id="GO:1902201">
    <property type="term" value="P:negative regulation of bacterial-type flagellum-dependent cell motility"/>
    <property type="evidence" value="ECO:0007669"/>
    <property type="project" value="TreeGrafter"/>
</dbReference>
<dbReference type="FunFam" id="3.30.70.270:FF:000001">
    <property type="entry name" value="Diguanylate cyclase domain protein"/>
    <property type="match status" value="1"/>
</dbReference>
<reference evidence="6 7" key="1">
    <citation type="submission" date="2018-11" db="EMBL/GenBank/DDBJ databases">
        <title>Genomic Encyclopedia of Type Strains, Phase IV (KMG-IV): sequencing the most valuable type-strain genomes for metagenomic binning, comparative biology and taxonomic classification.</title>
        <authorList>
            <person name="Goeker M."/>
        </authorList>
    </citation>
    <scope>NUCLEOTIDE SEQUENCE [LARGE SCALE GENOMIC DNA]</scope>
    <source>
        <strain evidence="6 7">DSM 16974</strain>
    </source>
</reference>
<dbReference type="OrthoDB" id="9812260at2"/>
<dbReference type="SMART" id="SM00267">
    <property type="entry name" value="GGDEF"/>
    <property type="match status" value="1"/>
</dbReference>
<name>A0A3N1NNC9_9GAMM</name>
<evidence type="ECO:0000256" key="1">
    <source>
        <dbReference type="ARBA" id="ARBA00001946"/>
    </source>
</evidence>
<sequence>MPDDAQPLHRQQPRAPQKDAAEQRLGLLQRLMTTQEPGTMVTRFYDGVAPLLSLKGVRYEAPVPGGIVDIGNTGRHQCDYALHGSGQPLGSLLFYRDRRFSEMELARLEEWLSLLVVPLSNALNYQNAVRLASVDALTGLGNRAALDAALHRELRLAERCGSEFSLLLVDVDHFKQINDRWGHSRGDQVLREVGKAISHACRETDLVYRYGGEEFVVLLSGTDAGGAQTFAERLRKAVQTWLSDMERLSVTVSIGVSTRKPEGETSIHSLFDRADQALYRAKAQGRNRVAMELTCHTGEAPCVQAG</sequence>
<dbReference type="PROSITE" id="PS50887">
    <property type="entry name" value="GGDEF"/>
    <property type="match status" value="1"/>
</dbReference>
<feature type="region of interest" description="Disordered" evidence="4">
    <location>
        <begin position="1"/>
        <end position="20"/>
    </location>
</feature>
<comment type="catalytic activity">
    <reaction evidence="3">
        <text>2 GTP = 3',3'-c-di-GMP + 2 diphosphate</text>
        <dbReference type="Rhea" id="RHEA:24898"/>
        <dbReference type="ChEBI" id="CHEBI:33019"/>
        <dbReference type="ChEBI" id="CHEBI:37565"/>
        <dbReference type="ChEBI" id="CHEBI:58805"/>
        <dbReference type="EC" id="2.7.7.65"/>
    </reaction>
</comment>
<dbReference type="InterPro" id="IPR029787">
    <property type="entry name" value="Nucleotide_cyclase"/>
</dbReference>
<feature type="domain" description="GGDEF" evidence="5">
    <location>
        <begin position="162"/>
        <end position="294"/>
    </location>
</feature>
<organism evidence="6 7">
    <name type="scientific">Marinimicrobium koreense</name>
    <dbReference type="NCBI Taxonomy" id="306545"/>
    <lineage>
        <taxon>Bacteria</taxon>
        <taxon>Pseudomonadati</taxon>
        <taxon>Pseudomonadota</taxon>
        <taxon>Gammaproteobacteria</taxon>
        <taxon>Cellvibrionales</taxon>
        <taxon>Cellvibrionaceae</taxon>
        <taxon>Marinimicrobium</taxon>
    </lineage>
</organism>
<dbReference type="NCBIfam" id="TIGR00254">
    <property type="entry name" value="GGDEF"/>
    <property type="match status" value="1"/>
</dbReference>
<accession>A0A3N1NNC9</accession>
<dbReference type="InterPro" id="IPR000160">
    <property type="entry name" value="GGDEF_dom"/>
</dbReference>
<dbReference type="SUPFAM" id="SSF55073">
    <property type="entry name" value="Nucleotide cyclase"/>
    <property type="match status" value="1"/>
</dbReference>
<evidence type="ECO:0000313" key="6">
    <source>
        <dbReference type="EMBL" id="ROQ20342.1"/>
    </source>
</evidence>
<comment type="cofactor">
    <cofactor evidence="1">
        <name>Mg(2+)</name>
        <dbReference type="ChEBI" id="CHEBI:18420"/>
    </cofactor>
</comment>
<dbReference type="InterPro" id="IPR043128">
    <property type="entry name" value="Rev_trsase/Diguanyl_cyclase"/>
</dbReference>
<dbReference type="GO" id="GO:0052621">
    <property type="term" value="F:diguanylate cyclase activity"/>
    <property type="evidence" value="ECO:0007669"/>
    <property type="project" value="UniProtKB-EC"/>
</dbReference>
<dbReference type="PANTHER" id="PTHR45138:SF9">
    <property type="entry name" value="DIGUANYLATE CYCLASE DGCM-RELATED"/>
    <property type="match status" value="1"/>
</dbReference>
<dbReference type="RefSeq" id="WP_123637516.1">
    <property type="nucleotide sequence ID" value="NZ_RJUK01000001.1"/>
</dbReference>
<dbReference type="EMBL" id="RJUK01000001">
    <property type="protein sequence ID" value="ROQ20342.1"/>
    <property type="molecule type" value="Genomic_DNA"/>
</dbReference>
<dbReference type="PANTHER" id="PTHR45138">
    <property type="entry name" value="REGULATORY COMPONENTS OF SENSORY TRANSDUCTION SYSTEM"/>
    <property type="match status" value="1"/>
</dbReference>
<comment type="caution">
    <text evidence="6">The sequence shown here is derived from an EMBL/GenBank/DDBJ whole genome shotgun (WGS) entry which is preliminary data.</text>
</comment>
<evidence type="ECO:0000256" key="3">
    <source>
        <dbReference type="ARBA" id="ARBA00034247"/>
    </source>
</evidence>
<dbReference type="Pfam" id="PF00990">
    <property type="entry name" value="GGDEF"/>
    <property type="match status" value="1"/>
</dbReference>
<protein>
    <recommendedName>
        <fullName evidence="2">diguanylate cyclase</fullName>
        <ecNumber evidence="2">2.7.7.65</ecNumber>
    </recommendedName>
</protein>
<dbReference type="GO" id="GO:0005886">
    <property type="term" value="C:plasma membrane"/>
    <property type="evidence" value="ECO:0007669"/>
    <property type="project" value="TreeGrafter"/>
</dbReference>
<dbReference type="AlphaFoldDB" id="A0A3N1NNC9"/>
<dbReference type="Gene3D" id="3.30.70.270">
    <property type="match status" value="1"/>
</dbReference>
<dbReference type="CDD" id="cd01949">
    <property type="entry name" value="GGDEF"/>
    <property type="match status" value="1"/>
</dbReference>
<evidence type="ECO:0000313" key="7">
    <source>
        <dbReference type="Proteomes" id="UP000273643"/>
    </source>
</evidence>